<dbReference type="OrthoDB" id="124267at2759"/>
<accession>A0A225VV23</accession>
<dbReference type="AlphaFoldDB" id="A0A225VV23"/>
<proteinExistence type="predicted"/>
<dbReference type="EMBL" id="NBNE01002949">
    <property type="protein sequence ID" value="OWZ09004.1"/>
    <property type="molecule type" value="Genomic_DNA"/>
</dbReference>
<comment type="caution">
    <text evidence="1">The sequence shown here is derived from an EMBL/GenBank/DDBJ whole genome shotgun (WGS) entry which is preliminary data.</text>
</comment>
<name>A0A225VV23_9STRA</name>
<evidence type="ECO:0000313" key="2">
    <source>
        <dbReference type="Proteomes" id="UP000198211"/>
    </source>
</evidence>
<organism evidence="1 2">
    <name type="scientific">Phytophthora megakarya</name>
    <dbReference type="NCBI Taxonomy" id="4795"/>
    <lineage>
        <taxon>Eukaryota</taxon>
        <taxon>Sar</taxon>
        <taxon>Stramenopiles</taxon>
        <taxon>Oomycota</taxon>
        <taxon>Peronosporomycetes</taxon>
        <taxon>Peronosporales</taxon>
        <taxon>Peronosporaceae</taxon>
        <taxon>Phytophthora</taxon>
    </lineage>
</organism>
<protein>
    <submittedName>
        <fullName evidence="1">Uncharacterized protein</fullName>
    </submittedName>
</protein>
<sequence>MRAPEDELTSKTISKDAGRQYTAEELEYALSRTGLFRQLERNRVLSFIKPKLIGELTGPFHEPNFSNLTSLRLTIPALFAVLRESGFVLGAFEMERVYDWDHESWTNAIRAILDPFTVLVGTVKRNTTSTELRVE</sequence>
<dbReference type="Proteomes" id="UP000198211">
    <property type="component" value="Unassembled WGS sequence"/>
</dbReference>
<reference evidence="2" key="1">
    <citation type="submission" date="2017-03" db="EMBL/GenBank/DDBJ databases">
        <title>Phytopthora megakarya and P. palmivora, two closely related causual agents of cacao black pod achieved similar genome size and gene model numbers by different mechanisms.</title>
        <authorList>
            <person name="Ali S."/>
            <person name="Shao J."/>
            <person name="Larry D.J."/>
            <person name="Kronmiller B."/>
            <person name="Shen D."/>
            <person name="Strem M.D."/>
            <person name="Melnick R.L."/>
            <person name="Guiltinan M.J."/>
            <person name="Tyler B.M."/>
            <person name="Meinhardt L.W."/>
            <person name="Bailey B.A."/>
        </authorList>
    </citation>
    <scope>NUCLEOTIDE SEQUENCE [LARGE SCALE GENOMIC DNA]</scope>
    <source>
        <strain evidence="2">zdho120</strain>
    </source>
</reference>
<gene>
    <name evidence="1" type="ORF">PHMEG_00018366</name>
</gene>
<keyword evidence="2" id="KW-1185">Reference proteome</keyword>
<evidence type="ECO:0000313" key="1">
    <source>
        <dbReference type="EMBL" id="OWZ09004.1"/>
    </source>
</evidence>